<accession>A0AAJ5UQ00</accession>
<dbReference type="SUPFAM" id="SSF53756">
    <property type="entry name" value="UDP-Glycosyltransferase/glycogen phosphorylase"/>
    <property type="match status" value="1"/>
</dbReference>
<dbReference type="Pfam" id="PF00534">
    <property type="entry name" value="Glycos_transf_1"/>
    <property type="match status" value="1"/>
</dbReference>
<name>A0AAJ5UQ00_LATCU</name>
<dbReference type="InterPro" id="IPR001296">
    <property type="entry name" value="Glyco_trans_1"/>
</dbReference>
<dbReference type="AlphaFoldDB" id="A0AAJ5UQ00"/>
<keyword evidence="2" id="KW-0328">Glycosyltransferase</keyword>
<proteinExistence type="predicted"/>
<gene>
    <name evidence="2" type="ORF">PSR33_05140</name>
</gene>
<dbReference type="EC" id="2.4.-.-" evidence="2"/>
<keyword evidence="2" id="KW-0808">Transferase</keyword>
<dbReference type="EMBL" id="CP117683">
    <property type="protein sequence ID" value="WDC91584.1"/>
    <property type="molecule type" value="Genomic_DNA"/>
</dbReference>
<dbReference type="Proteomes" id="UP001215533">
    <property type="component" value="Chromosome"/>
</dbReference>
<dbReference type="PANTHER" id="PTHR12526">
    <property type="entry name" value="GLYCOSYLTRANSFERASE"/>
    <property type="match status" value="1"/>
</dbReference>
<organism evidence="2 3">
    <name type="scientific">Latilactobacillus curvatus</name>
    <name type="common">Lactobacillus curvatus</name>
    <dbReference type="NCBI Taxonomy" id="28038"/>
    <lineage>
        <taxon>Bacteria</taxon>
        <taxon>Bacillati</taxon>
        <taxon>Bacillota</taxon>
        <taxon>Bacilli</taxon>
        <taxon>Lactobacillales</taxon>
        <taxon>Lactobacillaceae</taxon>
        <taxon>Latilactobacillus</taxon>
    </lineage>
</organism>
<evidence type="ECO:0000313" key="3">
    <source>
        <dbReference type="Proteomes" id="UP001215533"/>
    </source>
</evidence>
<feature type="domain" description="Glycosyl transferase family 1" evidence="1">
    <location>
        <begin position="173"/>
        <end position="330"/>
    </location>
</feature>
<dbReference type="Gene3D" id="3.40.50.2000">
    <property type="entry name" value="Glycogen Phosphorylase B"/>
    <property type="match status" value="2"/>
</dbReference>
<evidence type="ECO:0000259" key="1">
    <source>
        <dbReference type="Pfam" id="PF00534"/>
    </source>
</evidence>
<reference evidence="2" key="1">
    <citation type="submission" date="2023-02" db="EMBL/GenBank/DDBJ databases">
        <title>Complete genome sequence of Lactobacillus curvatus CACC879 isolated from Pig feces.</title>
        <authorList>
            <person name="Park S."/>
            <person name="Park M.A."/>
            <person name="Kim D.-H."/>
            <person name="Kim Y."/>
        </authorList>
    </citation>
    <scope>NUCLEOTIDE SEQUENCE</scope>
    <source>
        <strain evidence="2">CACC879</strain>
    </source>
</reference>
<dbReference type="GO" id="GO:0016757">
    <property type="term" value="F:glycosyltransferase activity"/>
    <property type="evidence" value="ECO:0007669"/>
    <property type="project" value="UniProtKB-KW"/>
</dbReference>
<dbReference type="CDD" id="cd03811">
    <property type="entry name" value="GT4_GT28_WabH-like"/>
    <property type="match status" value="1"/>
</dbReference>
<sequence>MAKVVILATDLSGLGGTETVFKIVLKYMPESVLTITTPMADSKWLDGIDSSRIKLLGKSNKYFRIIKLICYLFSLDNEVLLINKPSRIYYAYLVRKIFKKKYKIVSWIHFSLDASSSLNVTQIKYLEMADRHLAISSKIRDQLLELNVKNEDINLIYNPVELENKIIMPSNCNVNKIIYVGRVQFEGQKNLSLLFRSLAYLDIDTWVLDVYGSGTEKDIQDCKYLIKELGLDNNIVWHGWTTKPWNEIEECDFLVLSSNYEGFAMILLEAMSRGIPCISTDCLTGPRDIIDDRNGILVQMGDPKAFSDAMRKIINGEVIFDRNNIVESIKKFSVDNYIKKMRTDLEF</sequence>
<evidence type="ECO:0000313" key="2">
    <source>
        <dbReference type="EMBL" id="WDC91584.1"/>
    </source>
</evidence>
<protein>
    <submittedName>
        <fullName evidence="2">Glycosyltransferase</fullName>
        <ecNumber evidence="2">2.4.-.-</ecNumber>
    </submittedName>
</protein>
<dbReference type="PANTHER" id="PTHR12526:SF630">
    <property type="entry name" value="GLYCOSYLTRANSFERASE"/>
    <property type="match status" value="1"/>
</dbReference>